<protein>
    <submittedName>
        <fullName evidence="1">Uncharacterized protein</fullName>
    </submittedName>
</protein>
<accession>A0A8S5NI28</accession>
<proteinExistence type="predicted"/>
<dbReference type="EMBL" id="BK015168">
    <property type="protein sequence ID" value="DAD93856.1"/>
    <property type="molecule type" value="Genomic_DNA"/>
</dbReference>
<name>A0A8S5NI28_9VIRU</name>
<sequence>MTHDNRNWQRRWAVDFESQTATHVDGWVFKFERGQEDGQVFFDGRLIAQPQNLTPEQIKNAARIAREAGEVWNRARDLRS</sequence>
<evidence type="ECO:0000313" key="1">
    <source>
        <dbReference type="EMBL" id="DAD93856.1"/>
    </source>
</evidence>
<organism evidence="1">
    <name type="scientific">Inoviridae sp. ctPjN3</name>
    <dbReference type="NCBI Taxonomy" id="2826761"/>
    <lineage>
        <taxon>Viruses</taxon>
        <taxon>Monodnaviria</taxon>
        <taxon>Loebvirae</taxon>
        <taxon>Hofneiviricota</taxon>
        <taxon>Faserviricetes</taxon>
        <taxon>Tubulavirales</taxon>
        <taxon>Inoviridae</taxon>
    </lineage>
</organism>
<reference evidence="1" key="1">
    <citation type="journal article" date="2021" name="Proc. Natl. Acad. Sci. U.S.A.">
        <title>A Catalog of Tens of Thousands of Viruses from Human Metagenomes Reveals Hidden Associations with Chronic Diseases.</title>
        <authorList>
            <person name="Tisza M.J."/>
            <person name="Buck C.B."/>
        </authorList>
    </citation>
    <scope>NUCLEOTIDE SEQUENCE</scope>
    <source>
        <strain evidence="1">CtPjN3</strain>
    </source>
</reference>